<dbReference type="Proteomes" id="UP001303889">
    <property type="component" value="Unassembled WGS sequence"/>
</dbReference>
<dbReference type="PANTHER" id="PTHR37542:SF3">
    <property type="entry name" value="PRION-INHIBITION AND PROPAGATION HELO DOMAIN-CONTAINING PROTEIN"/>
    <property type="match status" value="1"/>
</dbReference>
<accession>A0AAN6MGD7</accession>
<dbReference type="AlphaFoldDB" id="A0AAN6MGD7"/>
<keyword evidence="4" id="KW-1185">Reference proteome</keyword>
<dbReference type="PANTHER" id="PTHR37542">
    <property type="entry name" value="HELO DOMAIN-CONTAINING PROTEIN-RELATED"/>
    <property type="match status" value="1"/>
</dbReference>
<protein>
    <recommendedName>
        <fullName evidence="2">Prion-inhibition and propagation HeLo domain-containing protein</fullName>
    </recommendedName>
</protein>
<sequence>MSGVLEIPAFVIGLAGVTGAYDKVCLIWKTLAQAANYGDDVAQILTQVEMEYFRFEMWWSAMADLVKETKGSQQKARTAAPKGSLFALMQESMSSQFLGAVTQIQTGFEKIEQILKKNGSLATLNELAKNPPPPTSTGALSTPVERIRESRRRRARRLLKNTSFTRRVIHSAKPWGDADKNELEKEAQKLRSGNDQLYSILPQRLRDVILEQGISGYLLHDAPAATAVSSLGSTSAVTKTANLVLLRGQTSQAAGHDRPAINVMAEEIREASNVRRISASTPPLSGPVDTVWSSSHYTPPPTPLRPSATSRVLIEWYNYPASAYLKAMERLARLSHLLRAEHKPTTLSTLPSRGVVHSSNIDAIGLIFSIPPTADPTKLPVSLHQLLEHKPPRPLPTLHQRLHLASALSSTLYTFLLARWHHKRFISDSIVFLYELSRAGSLPDLARPYVAGFGLSRPEDPQATSFPLTRADKFEIYLHPALAAAKAAGVTPLPKARAAFDVYSFGLVLVEIGFWIPLRKVVGDGGRNGDAETVRARVVDKCERDLACWAGERYRYVTLRCLRAEDMDAGGVGEELSDFFDVVVAELARCSEGSEV</sequence>
<reference evidence="3" key="2">
    <citation type="submission" date="2023-05" db="EMBL/GenBank/DDBJ databases">
        <authorList>
            <consortium name="Lawrence Berkeley National Laboratory"/>
            <person name="Steindorff A."/>
            <person name="Hensen N."/>
            <person name="Bonometti L."/>
            <person name="Westerberg I."/>
            <person name="Brannstrom I.O."/>
            <person name="Guillou S."/>
            <person name="Cros-Aarteil S."/>
            <person name="Calhoun S."/>
            <person name="Haridas S."/>
            <person name="Kuo A."/>
            <person name="Mondo S."/>
            <person name="Pangilinan J."/>
            <person name="Riley R."/>
            <person name="Labutti K."/>
            <person name="Andreopoulos B."/>
            <person name="Lipzen A."/>
            <person name="Chen C."/>
            <person name="Yanf M."/>
            <person name="Daum C."/>
            <person name="Ng V."/>
            <person name="Clum A."/>
            <person name="Ohm R."/>
            <person name="Martin F."/>
            <person name="Silar P."/>
            <person name="Natvig D."/>
            <person name="Lalanne C."/>
            <person name="Gautier V."/>
            <person name="Ament-Velasquez S.L."/>
            <person name="Kruys A."/>
            <person name="Hutchinson M.I."/>
            <person name="Powell A.J."/>
            <person name="Barry K."/>
            <person name="Miller A.N."/>
            <person name="Grigoriev I.V."/>
            <person name="Debuchy R."/>
            <person name="Gladieux P."/>
            <person name="Thoren M.H."/>
            <person name="Johannesson H."/>
        </authorList>
    </citation>
    <scope>NUCLEOTIDE SEQUENCE</scope>
    <source>
        <strain evidence="3">CBS 103.79</strain>
    </source>
</reference>
<evidence type="ECO:0000256" key="1">
    <source>
        <dbReference type="SAM" id="MobiDB-lite"/>
    </source>
</evidence>
<name>A0AAN6MGD7_9PEZI</name>
<feature type="domain" description="Prion-inhibition and propagation HeLo" evidence="2">
    <location>
        <begin position="11"/>
        <end position="205"/>
    </location>
</feature>
<dbReference type="Gene3D" id="1.20.120.1020">
    <property type="entry name" value="Prion-inhibition and propagation, HeLo domain"/>
    <property type="match status" value="1"/>
</dbReference>
<evidence type="ECO:0000259" key="2">
    <source>
        <dbReference type="Pfam" id="PF14479"/>
    </source>
</evidence>
<gene>
    <name evidence="3" type="ORF">C8A05DRAFT_36673</name>
</gene>
<dbReference type="Pfam" id="PF14479">
    <property type="entry name" value="HeLo"/>
    <property type="match status" value="1"/>
</dbReference>
<dbReference type="InterPro" id="IPR038305">
    <property type="entry name" value="HeLo_sf"/>
</dbReference>
<proteinExistence type="predicted"/>
<comment type="caution">
    <text evidence="3">The sequence shown here is derived from an EMBL/GenBank/DDBJ whole genome shotgun (WGS) entry which is preliminary data.</text>
</comment>
<organism evidence="3 4">
    <name type="scientific">Staphylotrichum tortipilum</name>
    <dbReference type="NCBI Taxonomy" id="2831512"/>
    <lineage>
        <taxon>Eukaryota</taxon>
        <taxon>Fungi</taxon>
        <taxon>Dikarya</taxon>
        <taxon>Ascomycota</taxon>
        <taxon>Pezizomycotina</taxon>
        <taxon>Sordariomycetes</taxon>
        <taxon>Sordariomycetidae</taxon>
        <taxon>Sordariales</taxon>
        <taxon>Chaetomiaceae</taxon>
        <taxon>Staphylotrichum</taxon>
    </lineage>
</organism>
<dbReference type="InterPro" id="IPR029498">
    <property type="entry name" value="HeLo_dom"/>
</dbReference>
<evidence type="ECO:0000313" key="4">
    <source>
        <dbReference type="Proteomes" id="UP001303889"/>
    </source>
</evidence>
<reference evidence="3" key="1">
    <citation type="journal article" date="2023" name="Mol. Phylogenet. Evol.">
        <title>Genome-scale phylogeny and comparative genomics of the fungal order Sordariales.</title>
        <authorList>
            <person name="Hensen N."/>
            <person name="Bonometti L."/>
            <person name="Westerberg I."/>
            <person name="Brannstrom I.O."/>
            <person name="Guillou S."/>
            <person name="Cros-Aarteil S."/>
            <person name="Calhoun S."/>
            <person name="Haridas S."/>
            <person name="Kuo A."/>
            <person name="Mondo S."/>
            <person name="Pangilinan J."/>
            <person name="Riley R."/>
            <person name="LaButti K."/>
            <person name="Andreopoulos B."/>
            <person name="Lipzen A."/>
            <person name="Chen C."/>
            <person name="Yan M."/>
            <person name="Daum C."/>
            <person name="Ng V."/>
            <person name="Clum A."/>
            <person name="Steindorff A."/>
            <person name="Ohm R.A."/>
            <person name="Martin F."/>
            <person name="Silar P."/>
            <person name="Natvig D.O."/>
            <person name="Lalanne C."/>
            <person name="Gautier V."/>
            <person name="Ament-Velasquez S.L."/>
            <person name="Kruys A."/>
            <person name="Hutchinson M.I."/>
            <person name="Powell A.J."/>
            <person name="Barry K."/>
            <person name="Miller A.N."/>
            <person name="Grigoriev I.V."/>
            <person name="Debuchy R."/>
            <person name="Gladieux P."/>
            <person name="Hiltunen Thoren M."/>
            <person name="Johannesson H."/>
        </authorList>
    </citation>
    <scope>NUCLEOTIDE SEQUENCE</scope>
    <source>
        <strain evidence="3">CBS 103.79</strain>
    </source>
</reference>
<evidence type="ECO:0000313" key="3">
    <source>
        <dbReference type="EMBL" id="KAK3899697.1"/>
    </source>
</evidence>
<dbReference type="EMBL" id="MU855751">
    <property type="protein sequence ID" value="KAK3899697.1"/>
    <property type="molecule type" value="Genomic_DNA"/>
</dbReference>
<feature type="region of interest" description="Disordered" evidence="1">
    <location>
        <begin position="127"/>
        <end position="147"/>
    </location>
</feature>